<dbReference type="InterPro" id="IPR036465">
    <property type="entry name" value="vWFA_dom_sf"/>
</dbReference>
<gene>
    <name evidence="1" type="ORF">NJF43_00550</name>
</gene>
<dbReference type="RefSeq" id="WP_253162028.1">
    <property type="nucleotide sequence ID" value="NZ_JAMYBS010000001.1"/>
</dbReference>
<dbReference type="EMBL" id="JAMYBS010000001">
    <property type="protein sequence ID" value="MCO7543244.1"/>
    <property type="molecule type" value="Genomic_DNA"/>
</dbReference>
<accession>A0AA41WHQ9</accession>
<dbReference type="Proteomes" id="UP001165292">
    <property type="component" value="Unassembled WGS sequence"/>
</dbReference>
<organism evidence="1 2">
    <name type="scientific">Stutzerimonas nitrititolerans</name>
    <dbReference type="NCBI Taxonomy" id="2482751"/>
    <lineage>
        <taxon>Bacteria</taxon>
        <taxon>Pseudomonadati</taxon>
        <taxon>Pseudomonadota</taxon>
        <taxon>Gammaproteobacteria</taxon>
        <taxon>Pseudomonadales</taxon>
        <taxon>Pseudomonadaceae</taxon>
        <taxon>Stutzerimonas</taxon>
    </lineage>
</organism>
<proteinExistence type="predicted"/>
<dbReference type="PANTHER" id="PTHR43473:SF2">
    <property type="entry name" value="MAGNESIUM-CHELATASE SUBUNIT CHLD, CHLOROPLASTIC"/>
    <property type="match status" value="1"/>
</dbReference>
<evidence type="ECO:0000313" key="1">
    <source>
        <dbReference type="EMBL" id="MCO7543244.1"/>
    </source>
</evidence>
<dbReference type="Gene3D" id="3.40.50.410">
    <property type="entry name" value="von Willebrand factor, type A domain"/>
    <property type="match status" value="1"/>
</dbReference>
<sequence>MSKAGAALRPEHLQFQPRADQSGVLHCLLLDCSGSMLKRRNLALAKGLLLHWTRQIYRQRGELAVIGFAGGQARLLQAPHKAVAFNEAWIGAIRGGGGTPLPAGVALAEQVLGQARRRVPGLKIGLWLISDGRFSQLPARPGHVDFCVVVDFESGPLPIGRGERLARHWDAEHIRAAELLGQS</sequence>
<dbReference type="AlphaFoldDB" id="A0AA41WHQ9"/>
<comment type="caution">
    <text evidence="1">The sequence shown here is derived from an EMBL/GenBank/DDBJ whole genome shotgun (WGS) entry which is preliminary data.</text>
</comment>
<reference evidence="1" key="1">
    <citation type="submission" date="2022-06" db="EMBL/GenBank/DDBJ databases">
        <title>Detection of beta-lactamases in bacteria of animal origin.</title>
        <authorList>
            <person name="Mlynarcik P."/>
            <person name="Zdarska V."/>
            <person name="Chudobova H."/>
            <person name="Prochazkova P."/>
            <person name="Hricova K."/>
            <person name="Mezerova K."/>
            <person name="Bardon J."/>
            <person name="Dolejska M."/>
            <person name="Sukkar I."/>
            <person name="Kolar M."/>
        </authorList>
    </citation>
    <scope>NUCLEOTIDE SEQUENCE</scope>
    <source>
        <strain evidence="1">S 300-3</strain>
    </source>
</reference>
<evidence type="ECO:0000313" key="2">
    <source>
        <dbReference type="Proteomes" id="UP001165292"/>
    </source>
</evidence>
<dbReference type="PANTHER" id="PTHR43473">
    <property type="entry name" value="MAGNESIUM-CHELATASE SUBUNIT CHLD, CHLOROPLASTIC"/>
    <property type="match status" value="1"/>
</dbReference>
<dbReference type="SUPFAM" id="SSF53300">
    <property type="entry name" value="vWA-like"/>
    <property type="match status" value="1"/>
</dbReference>
<name>A0AA41WHQ9_9GAMM</name>
<protein>
    <submittedName>
        <fullName evidence="1">Magnesium chelatase</fullName>
    </submittedName>
</protein>